<feature type="chain" id="PRO_5009916728" evidence="3">
    <location>
        <begin position="19"/>
        <end position="252"/>
    </location>
</feature>
<feature type="transmembrane region" description="Helical" evidence="2">
    <location>
        <begin position="132"/>
        <end position="151"/>
    </location>
</feature>
<reference evidence="5 6" key="1">
    <citation type="submission" date="2016-11" db="EMBL/GenBank/DDBJ databases">
        <authorList>
            <person name="Jaros S."/>
            <person name="Januszkiewicz K."/>
            <person name="Wedrychowicz H."/>
        </authorList>
    </citation>
    <scope>NUCLEOTIDE SEQUENCE [LARGE SCALE GENOMIC DNA]</scope>
    <source>
        <strain evidence="5 6">CGMCC 1.12213</strain>
    </source>
</reference>
<evidence type="ECO:0000256" key="3">
    <source>
        <dbReference type="SAM" id="SignalP"/>
    </source>
</evidence>
<dbReference type="EMBL" id="FQYK01000003">
    <property type="protein sequence ID" value="SHI73866.1"/>
    <property type="molecule type" value="Genomic_DNA"/>
</dbReference>
<keyword evidence="2" id="KW-0812">Transmembrane</keyword>
<feature type="repeat" description="TPR" evidence="1">
    <location>
        <begin position="54"/>
        <end position="87"/>
    </location>
</feature>
<feature type="signal peptide" evidence="3">
    <location>
        <begin position="1"/>
        <end position="18"/>
    </location>
</feature>
<dbReference type="PROSITE" id="PS51781">
    <property type="entry name" value="SH3B"/>
    <property type="match status" value="1"/>
</dbReference>
<dbReference type="AlphaFoldDB" id="A0A1M6DKS9"/>
<dbReference type="eggNOG" id="COG0457">
    <property type="taxonomic scope" value="Bacteria"/>
</dbReference>
<proteinExistence type="predicted"/>
<dbReference type="PROSITE" id="PS50005">
    <property type="entry name" value="TPR"/>
    <property type="match status" value="1"/>
</dbReference>
<sequence>MKRILYILSFLLCLSVFAQNQAQFDKANALYNDGKYAEAIDNYMAILETGKHSSDLYFNLANAHYKLNNIAPSIYYYEKALLLNPNDTDIENNIAFAKNMTIDAIDVVPDAGFSKLLNTTTNKMTFDNWSKLSVALVFVFVMLFLVYYFAYSTLKKRLAFIGSISALILMFITLAFAFHKYNLDKIDNPAIIFAQESKVRSNPNSRSEESFRLHEGTKVQVVEAYNDWNKIKLSDGKTGWIISKDLKLLKDF</sequence>
<feature type="domain" description="SH3b" evidence="4">
    <location>
        <begin position="187"/>
        <end position="250"/>
    </location>
</feature>
<dbReference type="STRING" id="1178825.SAMN05216261_1619"/>
<dbReference type="Proteomes" id="UP000184396">
    <property type="component" value="Unassembled WGS sequence"/>
</dbReference>
<dbReference type="RefSeq" id="WP_019386835.1">
    <property type="nucleotide sequence ID" value="NZ_ALIH01000003.1"/>
</dbReference>
<dbReference type="Pfam" id="PF00515">
    <property type="entry name" value="TPR_1"/>
    <property type="match status" value="1"/>
</dbReference>
<evidence type="ECO:0000313" key="6">
    <source>
        <dbReference type="Proteomes" id="UP000184396"/>
    </source>
</evidence>
<evidence type="ECO:0000313" key="5">
    <source>
        <dbReference type="EMBL" id="SHI73866.1"/>
    </source>
</evidence>
<dbReference type="Pfam" id="PF08239">
    <property type="entry name" value="SH3_3"/>
    <property type="match status" value="1"/>
</dbReference>
<feature type="transmembrane region" description="Helical" evidence="2">
    <location>
        <begin position="158"/>
        <end position="178"/>
    </location>
</feature>
<dbReference type="SMART" id="SM00028">
    <property type="entry name" value="TPR"/>
    <property type="match status" value="2"/>
</dbReference>
<dbReference type="InterPro" id="IPR019734">
    <property type="entry name" value="TPR_rpt"/>
</dbReference>
<keyword evidence="6" id="KW-1185">Reference proteome</keyword>
<dbReference type="SMART" id="SM00287">
    <property type="entry name" value="SH3b"/>
    <property type="match status" value="1"/>
</dbReference>
<dbReference type="OrthoDB" id="9776208at2"/>
<protein>
    <submittedName>
        <fullName evidence="5">Tetratricopeptide repeat-containing protein</fullName>
    </submittedName>
</protein>
<evidence type="ECO:0000256" key="1">
    <source>
        <dbReference type="PROSITE-ProRule" id="PRU00339"/>
    </source>
</evidence>
<keyword evidence="2" id="KW-0472">Membrane</keyword>
<dbReference type="InterPro" id="IPR003646">
    <property type="entry name" value="SH3-like_bac-type"/>
</dbReference>
<dbReference type="Gene3D" id="1.25.40.10">
    <property type="entry name" value="Tetratricopeptide repeat domain"/>
    <property type="match status" value="1"/>
</dbReference>
<evidence type="ECO:0000256" key="2">
    <source>
        <dbReference type="SAM" id="Phobius"/>
    </source>
</evidence>
<keyword evidence="3" id="KW-0732">Signal</keyword>
<dbReference type="SUPFAM" id="SSF48452">
    <property type="entry name" value="TPR-like"/>
    <property type="match status" value="1"/>
</dbReference>
<accession>A0A1M6DKS9</accession>
<dbReference type="Gene3D" id="2.30.30.40">
    <property type="entry name" value="SH3 Domains"/>
    <property type="match status" value="1"/>
</dbReference>
<gene>
    <name evidence="5" type="ORF">SAMN05216261_1619</name>
</gene>
<name>A0A1M6DKS9_9FLAO</name>
<keyword evidence="2" id="KW-1133">Transmembrane helix</keyword>
<dbReference type="PROSITE" id="PS50293">
    <property type="entry name" value="TPR_REGION"/>
    <property type="match status" value="1"/>
</dbReference>
<keyword evidence="1" id="KW-0802">TPR repeat</keyword>
<dbReference type="InterPro" id="IPR011990">
    <property type="entry name" value="TPR-like_helical_dom_sf"/>
</dbReference>
<evidence type="ECO:0000259" key="4">
    <source>
        <dbReference type="PROSITE" id="PS51781"/>
    </source>
</evidence>
<organism evidence="5 6">
    <name type="scientific">Algibacter luteus</name>
    <dbReference type="NCBI Taxonomy" id="1178825"/>
    <lineage>
        <taxon>Bacteria</taxon>
        <taxon>Pseudomonadati</taxon>
        <taxon>Bacteroidota</taxon>
        <taxon>Flavobacteriia</taxon>
        <taxon>Flavobacteriales</taxon>
        <taxon>Flavobacteriaceae</taxon>
        <taxon>Algibacter</taxon>
    </lineage>
</organism>